<comment type="caution">
    <text evidence="1">The sequence shown here is derived from an EMBL/GenBank/DDBJ whole genome shotgun (WGS) entry which is preliminary data.</text>
</comment>
<dbReference type="OrthoDB" id="3274988at2"/>
<reference evidence="1 2" key="1">
    <citation type="submission" date="2016-01" db="EMBL/GenBank/DDBJ databases">
        <title>The new phylogeny of the genus Mycobacterium.</title>
        <authorList>
            <person name="Tarcisio F."/>
            <person name="Conor M."/>
            <person name="Antonella G."/>
            <person name="Elisabetta G."/>
            <person name="Giulia F.S."/>
            <person name="Sara T."/>
            <person name="Anna F."/>
            <person name="Clotilde B."/>
            <person name="Roberto B."/>
            <person name="Veronica D.S."/>
            <person name="Fabio R."/>
            <person name="Monica P."/>
            <person name="Olivier J."/>
            <person name="Enrico T."/>
            <person name="Nicola S."/>
        </authorList>
    </citation>
    <scope>NUCLEOTIDE SEQUENCE [LARGE SCALE GENOMIC DNA]</scope>
    <source>
        <strain evidence="1 2">DSM 44153</strain>
    </source>
</reference>
<dbReference type="Proteomes" id="UP000193090">
    <property type="component" value="Unassembled WGS sequence"/>
</dbReference>
<dbReference type="RefSeq" id="WP_085110088.1">
    <property type="nucleotide sequence ID" value="NZ_JACKSN010000192.1"/>
</dbReference>
<gene>
    <name evidence="1" type="ORF">AWC30_10430</name>
</gene>
<dbReference type="STRING" id="1798.AWC30_10430"/>
<dbReference type="EMBL" id="LQPZ01000026">
    <property type="protein sequence ID" value="ORX03972.1"/>
    <property type="molecule type" value="Genomic_DNA"/>
</dbReference>
<proteinExistence type="predicted"/>
<organism evidence="1 2">
    <name type="scientific">Mycolicibacillus trivialis</name>
    <dbReference type="NCBI Taxonomy" id="1798"/>
    <lineage>
        <taxon>Bacteria</taxon>
        <taxon>Bacillati</taxon>
        <taxon>Actinomycetota</taxon>
        <taxon>Actinomycetes</taxon>
        <taxon>Mycobacteriales</taxon>
        <taxon>Mycobacteriaceae</taxon>
        <taxon>Mycolicibacillus</taxon>
    </lineage>
</organism>
<dbReference type="AlphaFoldDB" id="A0A1X2EJG3"/>
<sequence>MTTLTLGSYPAKKCARRTHNEHVPGGTEVVEVSADVRAMREQGRVFEAGIIEEIRRSHGASPDVVILDGRSPDAAVDAMDRGVTMIVGARLPDVGGRSGAPDVLIRYAGGYLPVDIKNHQTITAAGRNAEVEVSPLAGPTDRLRCAGYSNKGKSWHDDVLQLAHYTRMLQDLGRHPGVAVGGIIGTSDLSALAGAHIGITWYDLAAETIQTYSASSPTRRRNRSPLQRYDHEFGFRQQVAAAARSGDELVRPYRIDECATCEWFEHCAQVVGAEDASFATETGHLNVRQWRYLYARHGDGGRLSVERLAGIDPEESAEEFRAQSVGTAGSAKRLAAVIRRADMRMRGVDLELVGTSLPEVPSADIEVDFDIEWDFDGRIYQWGLRIREGQDETTARYEPIVSFEPLDDDTEAVMADEFARRIAALRAEADRHGRSVRVFHWSHPEISRTERFPAVHSALDGLTEDLHRWFSTQYFCRTSGSIKRVAGLFGYRWEVDDAGGLASMRWIEAARAGGAGAEEARQWCLRYNHCDVTAQAVIRDRLRAWR</sequence>
<protein>
    <submittedName>
        <fullName evidence="1">Recombinase RecB</fullName>
    </submittedName>
</protein>
<accession>A0A1X2EJG3</accession>
<name>A0A1X2EJG3_9MYCO</name>
<evidence type="ECO:0000313" key="2">
    <source>
        <dbReference type="Proteomes" id="UP000193090"/>
    </source>
</evidence>
<keyword evidence="2" id="KW-1185">Reference proteome</keyword>
<evidence type="ECO:0000313" key="1">
    <source>
        <dbReference type="EMBL" id="ORX03972.1"/>
    </source>
</evidence>